<evidence type="ECO:0000313" key="2">
    <source>
        <dbReference type="Proteomes" id="UP001139485"/>
    </source>
</evidence>
<evidence type="ECO:0000313" key="1">
    <source>
        <dbReference type="EMBL" id="MCM0618755.1"/>
    </source>
</evidence>
<dbReference type="Pfam" id="PF10049">
    <property type="entry name" value="DUF2283"/>
    <property type="match status" value="1"/>
</dbReference>
<sequence>MSIIITLDPGIDAGYIRLSADEVADTIEFNEQILVDVDEFGVAVGIELLEQSAALPFAELVSQFHVHSDVVDLLRLIRPDLESFLTVSQGTDGVSTGIKDRRLMPA</sequence>
<dbReference type="AlphaFoldDB" id="A0A9X2D488"/>
<dbReference type="RefSeq" id="WP_250825726.1">
    <property type="nucleotide sequence ID" value="NZ_JAMOIL010000001.1"/>
</dbReference>
<reference evidence="1" key="1">
    <citation type="submission" date="2022-05" db="EMBL/GenBank/DDBJ databases">
        <authorList>
            <person name="Tuo L."/>
        </authorList>
    </citation>
    <scope>NUCLEOTIDE SEQUENCE</scope>
    <source>
        <strain evidence="1">BSK12Z-4</strain>
    </source>
</reference>
<keyword evidence="2" id="KW-1185">Reference proteome</keyword>
<organism evidence="1 2">
    <name type="scientific">Nocardioides bruguierae</name>
    <dbReference type="NCBI Taxonomy" id="2945102"/>
    <lineage>
        <taxon>Bacteria</taxon>
        <taxon>Bacillati</taxon>
        <taxon>Actinomycetota</taxon>
        <taxon>Actinomycetes</taxon>
        <taxon>Propionibacteriales</taxon>
        <taxon>Nocardioidaceae</taxon>
        <taxon>Nocardioides</taxon>
    </lineage>
</organism>
<dbReference type="Proteomes" id="UP001139485">
    <property type="component" value="Unassembled WGS sequence"/>
</dbReference>
<accession>A0A9X2D488</accession>
<dbReference type="EMBL" id="JAMOIL010000001">
    <property type="protein sequence ID" value="MCM0618755.1"/>
    <property type="molecule type" value="Genomic_DNA"/>
</dbReference>
<gene>
    <name evidence="1" type="ORF">M8330_00435</name>
</gene>
<name>A0A9X2D488_9ACTN</name>
<comment type="caution">
    <text evidence="1">The sequence shown here is derived from an EMBL/GenBank/DDBJ whole genome shotgun (WGS) entry which is preliminary data.</text>
</comment>
<proteinExistence type="predicted"/>
<protein>
    <submittedName>
        <fullName evidence="1">DUF2283 domain-containing protein</fullName>
    </submittedName>
</protein>
<dbReference type="InterPro" id="IPR019270">
    <property type="entry name" value="DUF2283"/>
</dbReference>